<dbReference type="InterPro" id="IPR042099">
    <property type="entry name" value="ANL_N_sf"/>
</dbReference>
<dbReference type="Gene3D" id="3.40.50.12780">
    <property type="entry name" value="N-terminal domain of ligase-like"/>
    <property type="match status" value="2"/>
</dbReference>
<dbReference type="SUPFAM" id="SSF56801">
    <property type="entry name" value="Acetyl-CoA synthetase-like"/>
    <property type="match status" value="1"/>
</dbReference>
<dbReference type="Proteomes" id="UP000800200">
    <property type="component" value="Unassembled WGS sequence"/>
</dbReference>
<sequence length="366" mass="40064">MLSIHKISDFGGVLGRAPPCQPCLSLEAKRHATRSPNKIAVIDKLKKESFTYTCILEILKLGSTGDLEECWIAYLAHPGYDYVVTQWAIWAAGGIVMPLYTPTPSRSTTEPARKLSTISDSDPCLIILHPTFEKIETALPEDTDNTPFLNLVSFTKLQAALRHPSPDHLLHVLSLRHVHGIINGLTATLLARGTVEMYAKFEPEAIWQPKLKGTEKEQSARAESHALRPIVSGSAALPTSIKHKFADITGLTILECCGLEAKDRIDGSIVWPLAGVQVRLVNHETGKVITASEEQGMIEVKGENNFKDDIARRVHRGAYFIQGRVSIELLKSGGYKISALEVERKMLGVAGIHEVAVVGVDDVELG</sequence>
<evidence type="ECO:0000313" key="1">
    <source>
        <dbReference type="EMBL" id="KAF2187053.1"/>
    </source>
</evidence>
<evidence type="ECO:0000313" key="2">
    <source>
        <dbReference type="Proteomes" id="UP000800200"/>
    </source>
</evidence>
<gene>
    <name evidence="1" type="ORF">K469DRAFT_738261</name>
</gene>
<proteinExistence type="predicted"/>
<dbReference type="EMBL" id="ML994628">
    <property type="protein sequence ID" value="KAF2187053.1"/>
    <property type="molecule type" value="Genomic_DNA"/>
</dbReference>
<dbReference type="GO" id="GO:0006631">
    <property type="term" value="P:fatty acid metabolic process"/>
    <property type="evidence" value="ECO:0007669"/>
    <property type="project" value="TreeGrafter"/>
</dbReference>
<dbReference type="AlphaFoldDB" id="A0A6A6E7A5"/>
<accession>A0A6A6E7A5</accession>
<reference evidence="1" key="1">
    <citation type="journal article" date="2020" name="Stud. Mycol.">
        <title>101 Dothideomycetes genomes: a test case for predicting lifestyles and emergence of pathogens.</title>
        <authorList>
            <person name="Haridas S."/>
            <person name="Albert R."/>
            <person name="Binder M."/>
            <person name="Bloem J."/>
            <person name="Labutti K."/>
            <person name="Salamov A."/>
            <person name="Andreopoulos B."/>
            <person name="Baker S."/>
            <person name="Barry K."/>
            <person name="Bills G."/>
            <person name="Bluhm B."/>
            <person name="Cannon C."/>
            <person name="Castanera R."/>
            <person name="Culley D."/>
            <person name="Daum C."/>
            <person name="Ezra D."/>
            <person name="Gonzalez J."/>
            <person name="Henrissat B."/>
            <person name="Kuo A."/>
            <person name="Liang C."/>
            <person name="Lipzen A."/>
            <person name="Lutzoni F."/>
            <person name="Magnuson J."/>
            <person name="Mondo S."/>
            <person name="Nolan M."/>
            <person name="Ohm R."/>
            <person name="Pangilinan J."/>
            <person name="Park H.-J."/>
            <person name="Ramirez L."/>
            <person name="Alfaro M."/>
            <person name="Sun H."/>
            <person name="Tritt A."/>
            <person name="Yoshinaga Y."/>
            <person name="Zwiers L.-H."/>
            <person name="Turgeon B."/>
            <person name="Goodwin S."/>
            <person name="Spatafora J."/>
            <person name="Crous P."/>
            <person name="Grigoriev I."/>
        </authorList>
    </citation>
    <scope>NUCLEOTIDE SEQUENCE</scope>
    <source>
        <strain evidence="1">CBS 207.26</strain>
    </source>
</reference>
<dbReference type="OrthoDB" id="6614653at2759"/>
<dbReference type="PANTHER" id="PTHR43201:SF15">
    <property type="entry name" value="AMP BINDING ENZYME, PUTATIVE (AFU_ORTHOLOGUE AFUA_6G11340)-RELATED"/>
    <property type="match status" value="1"/>
</dbReference>
<protein>
    <submittedName>
        <fullName evidence="1">Acetyl-CoA synthetase-like protein</fullName>
    </submittedName>
</protein>
<name>A0A6A6E7A5_9PEZI</name>
<dbReference type="GO" id="GO:0031956">
    <property type="term" value="F:medium-chain fatty acid-CoA ligase activity"/>
    <property type="evidence" value="ECO:0007669"/>
    <property type="project" value="TreeGrafter"/>
</dbReference>
<keyword evidence="2" id="KW-1185">Reference proteome</keyword>
<organism evidence="1 2">
    <name type="scientific">Zopfia rhizophila CBS 207.26</name>
    <dbReference type="NCBI Taxonomy" id="1314779"/>
    <lineage>
        <taxon>Eukaryota</taxon>
        <taxon>Fungi</taxon>
        <taxon>Dikarya</taxon>
        <taxon>Ascomycota</taxon>
        <taxon>Pezizomycotina</taxon>
        <taxon>Dothideomycetes</taxon>
        <taxon>Dothideomycetes incertae sedis</taxon>
        <taxon>Zopfiaceae</taxon>
        <taxon>Zopfia</taxon>
    </lineage>
</organism>
<dbReference type="PANTHER" id="PTHR43201">
    <property type="entry name" value="ACYL-COA SYNTHETASE"/>
    <property type="match status" value="1"/>
</dbReference>